<dbReference type="Gene3D" id="2.50.20.10">
    <property type="entry name" value="Lipoprotein localisation LolA/LolB/LppX"/>
    <property type="match status" value="1"/>
</dbReference>
<keyword evidence="1" id="KW-0732">Signal</keyword>
<evidence type="ECO:0000313" key="2">
    <source>
        <dbReference type="EMBL" id="QPD04647.1"/>
    </source>
</evidence>
<feature type="signal peptide" evidence="1">
    <location>
        <begin position="1"/>
        <end position="16"/>
    </location>
</feature>
<evidence type="ECO:0008006" key="4">
    <source>
        <dbReference type="Google" id="ProtNLM"/>
    </source>
</evidence>
<gene>
    <name evidence="2" type="ORF">Nkreftii_002421</name>
</gene>
<dbReference type="KEGG" id="nkf:Nkreftii_002421"/>
<proteinExistence type="predicted"/>
<sequence length="211" mass="24124">MRFCAARKACSLVVCASICVGALCWPISRSQAIDSLPGAPEFSGTLIKRVNGKQYRAQVFAKGDWLRLEYMYAIRTELGFAAIEIVRPDIGEIWYVLPQRKELLVTPLTEDVLPTRPQLAGETQRASVGDDEVAGRAARLFDVQTERHGRLERFYEWVDAETGIVLKLVSQDRDWSFEYERVRMSSQPTMYFEEPPGYRKRLSAANQRRVE</sequence>
<accession>A0A7S8FEY9</accession>
<dbReference type="AlphaFoldDB" id="A0A7S8FEY9"/>
<evidence type="ECO:0000256" key="1">
    <source>
        <dbReference type="SAM" id="SignalP"/>
    </source>
</evidence>
<evidence type="ECO:0000313" key="3">
    <source>
        <dbReference type="Proteomes" id="UP000593737"/>
    </source>
</evidence>
<dbReference type="Proteomes" id="UP000593737">
    <property type="component" value="Chromosome"/>
</dbReference>
<name>A0A7S8FEY9_9BACT</name>
<reference evidence="2 3" key="1">
    <citation type="journal article" date="2020" name="ISME J.">
        <title>Enrichment and physiological characterization of a novel comammox Nitrospira indicates ammonium inhibition of complete nitrification.</title>
        <authorList>
            <person name="Sakoula D."/>
            <person name="Koch H."/>
            <person name="Frank J."/>
            <person name="Jetten M.S.M."/>
            <person name="van Kessel M.A.H.J."/>
            <person name="Lucker S."/>
        </authorList>
    </citation>
    <scope>NUCLEOTIDE SEQUENCE [LARGE SCALE GENOMIC DNA]</scope>
    <source>
        <strain evidence="2">Comreactor17</strain>
    </source>
</reference>
<organism evidence="2 3">
    <name type="scientific">Candidatus Nitrospira kreftii</name>
    <dbReference type="NCBI Taxonomy" id="2652173"/>
    <lineage>
        <taxon>Bacteria</taxon>
        <taxon>Pseudomonadati</taxon>
        <taxon>Nitrospirota</taxon>
        <taxon>Nitrospiria</taxon>
        <taxon>Nitrospirales</taxon>
        <taxon>Nitrospiraceae</taxon>
        <taxon>Nitrospira</taxon>
    </lineage>
</organism>
<feature type="chain" id="PRO_5032342977" description="DUF4412 domain-containing protein" evidence="1">
    <location>
        <begin position="17"/>
        <end position="211"/>
    </location>
</feature>
<protein>
    <recommendedName>
        <fullName evidence="4">DUF4412 domain-containing protein</fullName>
    </recommendedName>
</protein>
<dbReference type="EMBL" id="CP047423">
    <property type="protein sequence ID" value="QPD04647.1"/>
    <property type="molecule type" value="Genomic_DNA"/>
</dbReference>